<keyword evidence="1" id="KW-0560">Oxidoreductase</keyword>
<proteinExistence type="predicted"/>
<dbReference type="Pfam" id="PF01266">
    <property type="entry name" value="DAO"/>
    <property type="match status" value="1"/>
</dbReference>
<accession>A0A1I7E6L0</accession>
<dbReference type="Proteomes" id="UP000198844">
    <property type="component" value="Unassembled WGS sequence"/>
</dbReference>
<reference evidence="3 4" key="1">
    <citation type="submission" date="2016-10" db="EMBL/GenBank/DDBJ databases">
        <authorList>
            <person name="de Groot N.N."/>
        </authorList>
    </citation>
    <scope>NUCLEOTIDE SEQUENCE [LARGE SCALE GENOMIC DNA]</scope>
    <source>
        <strain evidence="3 4">LMG 27731</strain>
    </source>
</reference>
<dbReference type="SUPFAM" id="SSF54373">
    <property type="entry name" value="FAD-linked reductases, C-terminal domain"/>
    <property type="match status" value="1"/>
</dbReference>
<dbReference type="EMBL" id="FPBH01000014">
    <property type="protein sequence ID" value="SFU19549.1"/>
    <property type="molecule type" value="Genomic_DNA"/>
</dbReference>
<dbReference type="PANTHER" id="PTHR13847">
    <property type="entry name" value="SARCOSINE DEHYDROGENASE-RELATED"/>
    <property type="match status" value="1"/>
</dbReference>
<dbReference type="GO" id="GO:0005737">
    <property type="term" value="C:cytoplasm"/>
    <property type="evidence" value="ECO:0007669"/>
    <property type="project" value="TreeGrafter"/>
</dbReference>
<dbReference type="Gene3D" id="3.50.50.60">
    <property type="entry name" value="FAD/NAD(P)-binding domain"/>
    <property type="match status" value="2"/>
</dbReference>
<organism evidence="3 4">
    <name type="scientific">Paraburkholderia aspalathi</name>
    <dbReference type="NCBI Taxonomy" id="1324617"/>
    <lineage>
        <taxon>Bacteria</taxon>
        <taxon>Pseudomonadati</taxon>
        <taxon>Pseudomonadota</taxon>
        <taxon>Betaproteobacteria</taxon>
        <taxon>Burkholderiales</taxon>
        <taxon>Burkholderiaceae</taxon>
        <taxon>Paraburkholderia</taxon>
    </lineage>
</organism>
<feature type="domain" description="FAD dependent oxidoreductase" evidence="2">
    <location>
        <begin position="45"/>
        <end position="433"/>
    </location>
</feature>
<dbReference type="GO" id="GO:0016491">
    <property type="term" value="F:oxidoreductase activity"/>
    <property type="evidence" value="ECO:0007669"/>
    <property type="project" value="UniProtKB-KW"/>
</dbReference>
<evidence type="ECO:0000259" key="2">
    <source>
        <dbReference type="Pfam" id="PF01266"/>
    </source>
</evidence>
<dbReference type="SUPFAM" id="SSF51905">
    <property type="entry name" value="FAD/NAD(P)-binding domain"/>
    <property type="match status" value="1"/>
</dbReference>
<sequence>MGDMSASVPRRLPFLFNASGHVEFAVLARLAYPATSEFMTTMKFDTVVLGAGIIGVSVAVHLQKRGRSVALVDRKQPGNETSFGNAGLIQREGVYPHAFPRDFGTLLRYARNQSPDVRYHADAILKAAPFLWQYWRNSHPAKHAAIAKSYATLIEHCLDEHRALAAAAGANALFRPTGWIKVFRTEKARDAETRLAERWLQEYGVESESLDAGRLQQKEPDLDKALLGGLRYLASNSVSDPNALVTAYAKYFEALGGRFFIGDADSFREGWAVDTQAGTITASSAVVALGPWSDRVTSRLGYRLPLAVKRGYHMHYAPETGARLNHPILDVEKGYVLAPMAKGIRLTTGAEIAHCDAPKTPTQLAAVEPIARTLFPLGKRLDAEPWMGRRPCTPDMMPIIGPAPHHKDLWFAFGHAHHGLTLGPVTGRLIAEMMTHEETLVDPQPFRVERF</sequence>
<gene>
    <name evidence="3" type="ORF">SAMN05192563_101491</name>
</gene>
<dbReference type="AlphaFoldDB" id="A0A1I7E6L0"/>
<dbReference type="PANTHER" id="PTHR13847:SF289">
    <property type="entry name" value="GLYCINE OXIDASE"/>
    <property type="match status" value="1"/>
</dbReference>
<protein>
    <submittedName>
        <fullName evidence="3">D-amino-acid dehydrogenase</fullName>
    </submittedName>
</protein>
<name>A0A1I7E6L0_9BURK</name>
<evidence type="ECO:0000313" key="4">
    <source>
        <dbReference type="Proteomes" id="UP000198844"/>
    </source>
</evidence>
<evidence type="ECO:0000313" key="3">
    <source>
        <dbReference type="EMBL" id="SFU19549.1"/>
    </source>
</evidence>
<dbReference type="InterPro" id="IPR006076">
    <property type="entry name" value="FAD-dep_OxRdtase"/>
</dbReference>
<evidence type="ECO:0000256" key="1">
    <source>
        <dbReference type="ARBA" id="ARBA00023002"/>
    </source>
</evidence>
<dbReference type="InterPro" id="IPR036188">
    <property type="entry name" value="FAD/NAD-bd_sf"/>
</dbReference>
<dbReference type="Gene3D" id="3.30.9.10">
    <property type="entry name" value="D-Amino Acid Oxidase, subunit A, domain 2"/>
    <property type="match status" value="1"/>
</dbReference>